<reference evidence="9" key="1">
    <citation type="journal article" date="2018" name="Nat. Microbiol.">
        <title>Leveraging single-cell genomics to expand the fungal tree of life.</title>
        <authorList>
            <person name="Ahrendt S.R."/>
            <person name="Quandt C.A."/>
            <person name="Ciobanu D."/>
            <person name="Clum A."/>
            <person name="Salamov A."/>
            <person name="Andreopoulos B."/>
            <person name="Cheng J.F."/>
            <person name="Woyke T."/>
            <person name="Pelin A."/>
            <person name="Henrissat B."/>
            <person name="Reynolds N.K."/>
            <person name="Benny G.L."/>
            <person name="Smith M.E."/>
            <person name="James T.Y."/>
            <person name="Grigoriev I.V."/>
        </authorList>
    </citation>
    <scope>NUCLEOTIDE SEQUENCE [LARGE SCALE GENOMIC DNA]</scope>
    <source>
        <strain evidence="9">Benny S71-1</strain>
    </source>
</reference>
<keyword evidence="1" id="KW-0547">Nucleotide-binding</keyword>
<evidence type="ECO:0000313" key="8">
    <source>
        <dbReference type="EMBL" id="RKP24031.1"/>
    </source>
</evidence>
<evidence type="ECO:0000256" key="5">
    <source>
        <dbReference type="PROSITE-ProRule" id="PRU00552"/>
    </source>
</evidence>
<dbReference type="AlphaFoldDB" id="A0A4P9YXH8"/>
<evidence type="ECO:0000256" key="2">
    <source>
        <dbReference type="ARBA" id="ARBA00022801"/>
    </source>
</evidence>
<evidence type="ECO:0000256" key="3">
    <source>
        <dbReference type="ARBA" id="ARBA00022806"/>
    </source>
</evidence>
<feature type="domain" description="DEAD-box RNA helicase Q" evidence="7">
    <location>
        <begin position="177"/>
        <end position="205"/>
    </location>
</feature>
<feature type="compositionally biased region" description="Basic and acidic residues" evidence="6">
    <location>
        <begin position="143"/>
        <end position="156"/>
    </location>
</feature>
<evidence type="ECO:0000313" key="9">
    <source>
        <dbReference type="Proteomes" id="UP000278143"/>
    </source>
</evidence>
<dbReference type="EMBL" id="KZ990495">
    <property type="protein sequence ID" value="RKP24031.1"/>
    <property type="molecule type" value="Genomic_DNA"/>
</dbReference>
<feature type="region of interest" description="Disordered" evidence="6">
    <location>
        <begin position="140"/>
        <end position="171"/>
    </location>
</feature>
<feature type="compositionally biased region" description="Basic residues" evidence="6">
    <location>
        <begin position="16"/>
        <end position="29"/>
    </location>
</feature>
<organism evidence="8 9">
    <name type="scientific">Syncephalis pseudoplumigaleata</name>
    <dbReference type="NCBI Taxonomy" id="1712513"/>
    <lineage>
        <taxon>Eukaryota</taxon>
        <taxon>Fungi</taxon>
        <taxon>Fungi incertae sedis</taxon>
        <taxon>Zoopagomycota</taxon>
        <taxon>Zoopagomycotina</taxon>
        <taxon>Zoopagomycetes</taxon>
        <taxon>Zoopagales</taxon>
        <taxon>Piptocephalidaceae</taxon>
        <taxon>Syncephalis</taxon>
    </lineage>
</organism>
<dbReference type="GO" id="GO:0016787">
    <property type="term" value="F:hydrolase activity"/>
    <property type="evidence" value="ECO:0007669"/>
    <property type="project" value="UniProtKB-KW"/>
</dbReference>
<dbReference type="GO" id="GO:0003724">
    <property type="term" value="F:RNA helicase activity"/>
    <property type="evidence" value="ECO:0007669"/>
    <property type="project" value="InterPro"/>
</dbReference>
<keyword evidence="2" id="KW-0378">Hydrolase</keyword>
<dbReference type="Gene3D" id="3.40.50.300">
    <property type="entry name" value="P-loop containing nucleotide triphosphate hydrolases"/>
    <property type="match status" value="1"/>
</dbReference>
<dbReference type="InterPro" id="IPR027417">
    <property type="entry name" value="P-loop_NTPase"/>
</dbReference>
<dbReference type="PROSITE" id="PS51195">
    <property type="entry name" value="Q_MOTIF"/>
    <property type="match status" value="1"/>
</dbReference>
<evidence type="ECO:0000256" key="6">
    <source>
        <dbReference type="SAM" id="MobiDB-lite"/>
    </source>
</evidence>
<dbReference type="InterPro" id="IPR014014">
    <property type="entry name" value="RNA_helicase_DEAD_Q_motif"/>
</dbReference>
<evidence type="ECO:0000256" key="1">
    <source>
        <dbReference type="ARBA" id="ARBA00022741"/>
    </source>
</evidence>
<feature type="compositionally biased region" description="Polar residues" evidence="6">
    <location>
        <begin position="1"/>
        <end position="10"/>
    </location>
</feature>
<keyword evidence="9" id="KW-1185">Reference proteome</keyword>
<name>A0A4P9YXH8_9FUNG</name>
<evidence type="ECO:0000259" key="7">
    <source>
        <dbReference type="PROSITE" id="PS51195"/>
    </source>
</evidence>
<protein>
    <recommendedName>
        <fullName evidence="7">DEAD-box RNA helicase Q domain-containing protein</fullName>
    </recommendedName>
</protein>
<gene>
    <name evidence="8" type="ORF">SYNPS1DRAFT_23874</name>
</gene>
<keyword evidence="3" id="KW-0347">Helicase</keyword>
<keyword evidence="4" id="KW-0067">ATP-binding</keyword>
<proteinExistence type="predicted"/>
<sequence>MAVQEKQTAVSMPERKRSRKKRAPGKRARALMASSDGDTSEFVSGNSLPWRPVSTPGGIIHGDDDLGGFLCLEEVDAVECVWEGDDTAGKVCRFKMPSGQLVDADGPIDNEAFMAQQEVPLTEEEMQGFIHVDDFVEEDPADTAEKPAKTKNKAKEASSGSGQPPSTPSMQLIDGVSVWENMGLAPQLVQALHALGYTQPTKIQAETYIDVGLARVG</sequence>
<feature type="short sequence motif" description="Q motif" evidence="5">
    <location>
        <begin position="177"/>
        <end position="205"/>
    </location>
</feature>
<evidence type="ECO:0000256" key="4">
    <source>
        <dbReference type="ARBA" id="ARBA00022840"/>
    </source>
</evidence>
<accession>A0A4P9YXH8</accession>
<feature type="region of interest" description="Disordered" evidence="6">
    <location>
        <begin position="1"/>
        <end position="49"/>
    </location>
</feature>
<dbReference type="Proteomes" id="UP000278143">
    <property type="component" value="Unassembled WGS sequence"/>
</dbReference>
<dbReference type="GO" id="GO:0005524">
    <property type="term" value="F:ATP binding"/>
    <property type="evidence" value="ECO:0007669"/>
    <property type="project" value="UniProtKB-KW"/>
</dbReference>